<dbReference type="Gene3D" id="3.40.50.1000">
    <property type="entry name" value="HAD superfamily/HAD-like"/>
    <property type="match status" value="1"/>
</dbReference>
<dbReference type="InterPro" id="IPR036412">
    <property type="entry name" value="HAD-like_sf"/>
</dbReference>
<dbReference type="KEGG" id="mgal:NCTC10186_00691"/>
<dbReference type="GO" id="GO:0016791">
    <property type="term" value="F:phosphatase activity"/>
    <property type="evidence" value="ECO:0007669"/>
    <property type="project" value="TreeGrafter"/>
</dbReference>
<gene>
    <name evidence="1" type="ORF">NCTC10186_00691</name>
</gene>
<keyword evidence="1" id="KW-0614">Plasmid</keyword>
<keyword evidence="2" id="KW-1185">Reference proteome</keyword>
<dbReference type="Pfam" id="PF08282">
    <property type="entry name" value="Hydrolase_3"/>
    <property type="match status" value="1"/>
</dbReference>
<accession>A0A449B0C5</accession>
<dbReference type="PROSITE" id="PS01229">
    <property type="entry name" value="COF_2"/>
    <property type="match status" value="1"/>
</dbReference>
<organism evidence="1 2">
    <name type="scientific">Mycoplasmopsis gallopavonis</name>
    <dbReference type="NCBI Taxonomy" id="76629"/>
    <lineage>
        <taxon>Bacteria</taxon>
        <taxon>Bacillati</taxon>
        <taxon>Mycoplasmatota</taxon>
        <taxon>Mycoplasmoidales</taxon>
        <taxon>Metamycoplasmataceae</taxon>
        <taxon>Mycoplasmopsis</taxon>
    </lineage>
</organism>
<dbReference type="OrthoDB" id="388819at2"/>
<dbReference type="AlphaFoldDB" id="A0A449B0C5"/>
<dbReference type="NCBIfam" id="NF045966">
    <property type="entry name" value="YcsE_rel_Pase"/>
    <property type="match status" value="1"/>
</dbReference>
<evidence type="ECO:0000313" key="2">
    <source>
        <dbReference type="Proteomes" id="UP000289862"/>
    </source>
</evidence>
<proteinExistence type="predicted"/>
<reference evidence="1 2" key="1">
    <citation type="submission" date="2019-01" db="EMBL/GenBank/DDBJ databases">
        <authorList>
            <consortium name="Pathogen Informatics"/>
        </authorList>
    </citation>
    <scope>NUCLEOTIDE SEQUENCE [LARGE SCALE GENOMIC DNA]</scope>
    <source>
        <strain evidence="1 2">NCTC10186</strain>
        <plasmid evidence="2">2</plasmid>
    </source>
</reference>
<dbReference type="PANTHER" id="PTHR10000:SF25">
    <property type="entry name" value="PHOSPHATASE YKRA-RELATED"/>
    <property type="match status" value="1"/>
</dbReference>
<geneLocation type="plasmid" evidence="1 2">
    <name>2</name>
</geneLocation>
<dbReference type="SUPFAM" id="SSF56784">
    <property type="entry name" value="HAD-like"/>
    <property type="match status" value="1"/>
</dbReference>
<protein>
    <submittedName>
        <fullName evidence="1">COF family HAD hydrolase protein</fullName>
        <ecNumber evidence="1">3.-.-.-</ecNumber>
    </submittedName>
</protein>
<dbReference type="GO" id="GO:0000287">
    <property type="term" value="F:magnesium ion binding"/>
    <property type="evidence" value="ECO:0007669"/>
    <property type="project" value="TreeGrafter"/>
</dbReference>
<dbReference type="Gene3D" id="3.30.1240.10">
    <property type="match status" value="1"/>
</dbReference>
<dbReference type="NCBIfam" id="TIGR01484">
    <property type="entry name" value="HAD-SF-IIB"/>
    <property type="match status" value="1"/>
</dbReference>
<sequence length="271" mass="31379">MQNLKDIIKVAAFDVDGTLLPNGINQFSDNTKKIFKELKKNGVITVISTAREFATIGDFLEQLEPVDYFIGANGSFIWDVQKKDFLYKSTLIKEEVVDLYDQFASQVNGFSVADFNKVYKSPKMNLDSWFVRPFQENYKNFDEAYLSRNDLYVITINCDNTRELSDEISKYILEKGYQMEISARWTRGFFISPKNITKSHTLEILCEKLGYSINNLIAFGDSSNDFEMIRDAYYGVAMERANDKIKRVAKDIALDCEYDGVYWKLKELKLI</sequence>
<evidence type="ECO:0000313" key="1">
    <source>
        <dbReference type="EMBL" id="VEU73199.1"/>
    </source>
</evidence>
<dbReference type="EMBL" id="LR215032">
    <property type="protein sequence ID" value="VEU73199.1"/>
    <property type="molecule type" value="Genomic_DNA"/>
</dbReference>
<dbReference type="Proteomes" id="UP000289862">
    <property type="component" value="Plasmid 2"/>
</dbReference>
<dbReference type="InterPro" id="IPR006379">
    <property type="entry name" value="HAD-SF_hydro_IIB"/>
</dbReference>
<dbReference type="PANTHER" id="PTHR10000">
    <property type="entry name" value="PHOSPHOSERINE PHOSPHATASE"/>
    <property type="match status" value="1"/>
</dbReference>
<dbReference type="RefSeq" id="WP_119572180.1">
    <property type="nucleotide sequence ID" value="NZ_LR215032.1"/>
</dbReference>
<keyword evidence="1" id="KW-0378">Hydrolase</keyword>
<dbReference type="EC" id="3.-.-.-" evidence="1"/>
<dbReference type="InterPro" id="IPR023214">
    <property type="entry name" value="HAD_sf"/>
</dbReference>
<dbReference type="GO" id="GO:0005829">
    <property type="term" value="C:cytosol"/>
    <property type="evidence" value="ECO:0007669"/>
    <property type="project" value="TreeGrafter"/>
</dbReference>
<name>A0A449B0C5_9BACT</name>